<sequence length="227" mass="25291">MPSLRLQQLRPRLLEPVSLTLAAGALGFVSGPSGAGKSLLLRAIADLDPNDGEVFLGDQARSSVAAPDWRRRVGLLPAESGWWAETVAPHFARRSAGAERTHGPVDEDARHRQRPRQQDQELDALLRRFGFEADVLDWTVLRLSTGERQRLALARLLWLHPQALLLDEATANLDPANRSAVEAVVEDYRRRRGAAVLWASHDPEQRARLGDVAWVIREHRLVPEEGP</sequence>
<evidence type="ECO:0000256" key="1">
    <source>
        <dbReference type="ARBA" id="ARBA00022741"/>
    </source>
</evidence>
<keyword evidence="1" id="KW-0547">Nucleotide-binding</keyword>
<dbReference type="PROSITE" id="PS50893">
    <property type="entry name" value="ABC_TRANSPORTER_2"/>
    <property type="match status" value="1"/>
</dbReference>
<dbReference type="EMBL" id="VWXX01000012">
    <property type="protein sequence ID" value="KAA6185166.1"/>
    <property type="molecule type" value="Genomic_DNA"/>
</dbReference>
<dbReference type="Gene3D" id="3.40.50.300">
    <property type="entry name" value="P-loop containing nucleotide triphosphate hydrolases"/>
    <property type="match status" value="1"/>
</dbReference>
<dbReference type="Proteomes" id="UP000322981">
    <property type="component" value="Unassembled WGS sequence"/>
</dbReference>
<dbReference type="PANTHER" id="PTHR43119">
    <property type="entry name" value="ABC TRANSPORT PROTEIN ATP-BINDING COMPONENT-RELATED"/>
    <property type="match status" value="1"/>
</dbReference>
<evidence type="ECO:0000313" key="6">
    <source>
        <dbReference type="Proteomes" id="UP000322981"/>
    </source>
</evidence>
<dbReference type="InterPro" id="IPR003439">
    <property type="entry name" value="ABC_transporter-like_ATP-bd"/>
</dbReference>
<comment type="caution">
    <text evidence="5">The sequence shown here is derived from an EMBL/GenBank/DDBJ whole genome shotgun (WGS) entry which is preliminary data.</text>
</comment>
<feature type="domain" description="ABC transporter" evidence="4">
    <location>
        <begin position="4"/>
        <end position="227"/>
    </location>
</feature>
<evidence type="ECO:0000256" key="2">
    <source>
        <dbReference type="ARBA" id="ARBA00022840"/>
    </source>
</evidence>
<dbReference type="AlphaFoldDB" id="A0A5M8FN83"/>
<dbReference type="SUPFAM" id="SSF52540">
    <property type="entry name" value="P-loop containing nucleoside triphosphate hydrolases"/>
    <property type="match status" value="1"/>
</dbReference>
<evidence type="ECO:0000256" key="3">
    <source>
        <dbReference type="SAM" id="MobiDB-lite"/>
    </source>
</evidence>
<dbReference type="GO" id="GO:0005524">
    <property type="term" value="F:ATP binding"/>
    <property type="evidence" value="ECO:0007669"/>
    <property type="project" value="UniProtKB-KW"/>
</dbReference>
<dbReference type="InterPro" id="IPR027417">
    <property type="entry name" value="P-loop_NTPase"/>
</dbReference>
<keyword evidence="6" id="KW-1185">Reference proteome</keyword>
<feature type="compositionally biased region" description="Basic and acidic residues" evidence="3">
    <location>
        <begin position="96"/>
        <end position="118"/>
    </location>
</feature>
<evidence type="ECO:0000313" key="5">
    <source>
        <dbReference type="EMBL" id="KAA6185166.1"/>
    </source>
</evidence>
<feature type="region of interest" description="Disordered" evidence="3">
    <location>
        <begin position="94"/>
        <end position="118"/>
    </location>
</feature>
<organism evidence="5 6">
    <name type="scientific">Thiohalocapsa marina</name>
    <dbReference type="NCBI Taxonomy" id="424902"/>
    <lineage>
        <taxon>Bacteria</taxon>
        <taxon>Pseudomonadati</taxon>
        <taxon>Pseudomonadota</taxon>
        <taxon>Gammaproteobacteria</taxon>
        <taxon>Chromatiales</taxon>
        <taxon>Chromatiaceae</taxon>
        <taxon>Thiohalocapsa</taxon>
    </lineage>
</organism>
<proteinExistence type="predicted"/>
<dbReference type="RefSeq" id="WP_150092826.1">
    <property type="nucleotide sequence ID" value="NZ_JBFUOH010000059.1"/>
</dbReference>
<dbReference type="SMART" id="SM00382">
    <property type="entry name" value="AAA"/>
    <property type="match status" value="1"/>
</dbReference>
<reference evidence="5 6" key="1">
    <citation type="submission" date="2019-09" db="EMBL/GenBank/DDBJ databases">
        <title>Whole-genome sequence of the purple sulfur bacterium Thiohalocapsa marina DSM 19078.</title>
        <authorList>
            <person name="Kyndt J.A."/>
            <person name="Meyer T.E."/>
        </authorList>
    </citation>
    <scope>NUCLEOTIDE SEQUENCE [LARGE SCALE GENOMIC DNA]</scope>
    <source>
        <strain evidence="5 6">DSM 19078</strain>
    </source>
</reference>
<dbReference type="InterPro" id="IPR003593">
    <property type="entry name" value="AAA+_ATPase"/>
</dbReference>
<protein>
    <submittedName>
        <fullName evidence="5">ATP-binding cassette domain-containing protein</fullName>
    </submittedName>
</protein>
<dbReference type="OrthoDB" id="4408248at2"/>
<evidence type="ECO:0000259" key="4">
    <source>
        <dbReference type="PROSITE" id="PS50893"/>
    </source>
</evidence>
<dbReference type="PANTHER" id="PTHR43119:SF1">
    <property type="entry name" value="ABC TRANSPORTER DOMAIN-CONTAINING PROTEIN"/>
    <property type="match status" value="1"/>
</dbReference>
<accession>A0A5M8FN83</accession>
<name>A0A5M8FN83_9GAMM</name>
<dbReference type="Pfam" id="PF00005">
    <property type="entry name" value="ABC_tran"/>
    <property type="match status" value="1"/>
</dbReference>
<keyword evidence="2 5" id="KW-0067">ATP-binding</keyword>
<gene>
    <name evidence="5" type="ORF">F2Q65_09665</name>
</gene>
<dbReference type="GO" id="GO:0016887">
    <property type="term" value="F:ATP hydrolysis activity"/>
    <property type="evidence" value="ECO:0007669"/>
    <property type="project" value="InterPro"/>
</dbReference>